<sequence>MTPSQLSPPVTRDRFLDLVRAVAILAVVAQHWTMPVLDFADGRITTGNALTTPGWWIVTWLSQVMPLVFFAGGAANLMSLRRASSSRDWLATRLRRLLLPALPLLAVWLLVPRLLTDLGVPPQPVAVAGAIAAQLLWFLAVYLLTVLAAPLMAAAHRRFGVRVPLALACAAALVDIARFEGLGVLGYANAVFVWLAVHQLGFYYADGTLRRLSRRAALGLSAAGFACTALLVAAGPYAASMIGMPGAEVSNMSPPTLCLISLAVGQISLVLAARPALEAFAGRPAVRGVLGWAGPRFMSIYLWHMPALVVVSGVTVLALDYATPVPGTLLWLAALPAWLTLTGLVLTGLLRLFGRFEARSWPAADAVPTWQLVAAGLLGSTGLLGLAATGFAASPSGWAVLVGGAFLLTGKTVTVRRRVAAEAA</sequence>
<dbReference type="AlphaFoldDB" id="A0A2V4BB99"/>
<evidence type="ECO:0000313" key="2">
    <source>
        <dbReference type="EMBL" id="PXY32568.1"/>
    </source>
</evidence>
<accession>A0A2V4BB99</accession>
<evidence type="ECO:0000259" key="1">
    <source>
        <dbReference type="Pfam" id="PF01757"/>
    </source>
</evidence>
<keyword evidence="3" id="KW-1185">Reference proteome</keyword>
<keyword evidence="2" id="KW-0808">Transferase</keyword>
<protein>
    <submittedName>
        <fullName evidence="2">Acyltransferase</fullName>
    </submittedName>
</protein>
<dbReference type="InterPro" id="IPR002656">
    <property type="entry name" value="Acyl_transf_3_dom"/>
</dbReference>
<dbReference type="Pfam" id="PF01757">
    <property type="entry name" value="Acyl_transf_3"/>
    <property type="match status" value="1"/>
</dbReference>
<keyword evidence="2" id="KW-0012">Acyltransferase</keyword>
<dbReference type="EMBL" id="MASW01000001">
    <property type="protein sequence ID" value="PXY32568.1"/>
    <property type="molecule type" value="Genomic_DNA"/>
</dbReference>
<reference evidence="2 3" key="1">
    <citation type="submission" date="2016-07" db="EMBL/GenBank/DDBJ databases">
        <title>Draft genome sequence of Prauserella muralis DSM 45305, isolated from a mould-covered wall in an indoor environment.</title>
        <authorList>
            <person name="Ruckert C."/>
            <person name="Albersmeier A."/>
            <person name="Jiang C.-L."/>
            <person name="Jiang Y."/>
            <person name="Kalinowski J."/>
            <person name="Schneider O."/>
            <person name="Winkler A."/>
            <person name="Zotchev S.B."/>
        </authorList>
    </citation>
    <scope>NUCLEOTIDE SEQUENCE [LARGE SCALE GENOMIC DNA]</scope>
    <source>
        <strain evidence="2 3">DSM 45305</strain>
    </source>
</reference>
<organism evidence="2 3">
    <name type="scientific">Prauserella muralis</name>
    <dbReference type="NCBI Taxonomy" id="588067"/>
    <lineage>
        <taxon>Bacteria</taxon>
        <taxon>Bacillati</taxon>
        <taxon>Actinomycetota</taxon>
        <taxon>Actinomycetes</taxon>
        <taxon>Pseudonocardiales</taxon>
        <taxon>Pseudonocardiaceae</taxon>
        <taxon>Prauserella</taxon>
    </lineage>
</organism>
<comment type="caution">
    <text evidence="2">The sequence shown here is derived from an EMBL/GenBank/DDBJ whole genome shotgun (WGS) entry which is preliminary data.</text>
</comment>
<dbReference type="OrthoDB" id="8206682at2"/>
<dbReference type="GO" id="GO:0016747">
    <property type="term" value="F:acyltransferase activity, transferring groups other than amino-acyl groups"/>
    <property type="evidence" value="ECO:0007669"/>
    <property type="project" value="InterPro"/>
</dbReference>
<proteinExistence type="predicted"/>
<dbReference type="Proteomes" id="UP000249915">
    <property type="component" value="Unassembled WGS sequence"/>
</dbReference>
<gene>
    <name evidence="2" type="ORF">BAY60_10020</name>
</gene>
<feature type="domain" description="Acyltransferase 3" evidence="1">
    <location>
        <begin position="14"/>
        <end position="341"/>
    </location>
</feature>
<dbReference type="RefSeq" id="WP_112280592.1">
    <property type="nucleotide sequence ID" value="NZ_MASW01000001.1"/>
</dbReference>
<evidence type="ECO:0000313" key="3">
    <source>
        <dbReference type="Proteomes" id="UP000249915"/>
    </source>
</evidence>
<name>A0A2V4BB99_9PSEU</name>